<reference evidence="1" key="1">
    <citation type="submission" date="2016-03" db="EMBL/GenBank/DDBJ databases">
        <title>Mechanisms controlling the formation of the plant cell surface in tip-growing cells are functionally conserved among land plants.</title>
        <authorList>
            <person name="Honkanen S."/>
            <person name="Jones V.A."/>
            <person name="Morieri G."/>
            <person name="Champion C."/>
            <person name="Hetherington A.J."/>
            <person name="Kelly S."/>
            <person name="Saint-Marcoux D."/>
            <person name="Proust H."/>
            <person name="Prescott H."/>
            <person name="Dolan L."/>
        </authorList>
    </citation>
    <scope>NUCLEOTIDE SEQUENCE [LARGE SCALE GENOMIC DNA]</scope>
    <source>
        <tissue evidence="1">Whole gametophyte</tissue>
    </source>
</reference>
<dbReference type="AlphaFoldDB" id="A0A176VVI6"/>
<accession>A0A176VVI6</accession>
<sequence>MDSFVHFPSAISPTPGPNATQFLISAITVMSDSRTASFLHHQFNIFGVVRAFAQTAFGYFARRASKRSDRVTLREELISQSVNCMRTALYSGLKADQLEIKASIRESCRLNPVLTSFQAQIPNSTQCKFDFQSSRSISFINLNTSSSLSLSLTQIQLIALALLLFHDDIIAVTGRASRLQRFARRLPRRVTLMEIVRIARGGREIGSTVVDVTMSSSAWQGSRNEAHNSDHSDEYSLRSPMRVAVPTVSGSATRSGLTLGGSAPFHVPGPACLEQRAECRERASEASGARSGEARERTFAAPAVEEGFPVPPDLALPGPALSSRAAQASAITRDFRPPMVCDRTLTFRYVSTMTSHPSTQPWSAAAAADSNALVPRLSLRWAL</sequence>
<protein>
    <submittedName>
        <fullName evidence="1">Uncharacterized protein</fullName>
    </submittedName>
</protein>
<keyword evidence="2" id="KW-1185">Reference proteome</keyword>
<gene>
    <name evidence="1" type="ORF">AXG93_1948s1000</name>
</gene>
<evidence type="ECO:0000313" key="2">
    <source>
        <dbReference type="Proteomes" id="UP000077202"/>
    </source>
</evidence>
<dbReference type="EMBL" id="LVLJ01002744">
    <property type="protein sequence ID" value="OAE23886.1"/>
    <property type="molecule type" value="Genomic_DNA"/>
</dbReference>
<dbReference type="Proteomes" id="UP000077202">
    <property type="component" value="Unassembled WGS sequence"/>
</dbReference>
<proteinExistence type="predicted"/>
<evidence type="ECO:0000313" key="1">
    <source>
        <dbReference type="EMBL" id="OAE23886.1"/>
    </source>
</evidence>
<comment type="caution">
    <text evidence="1">The sequence shown here is derived from an EMBL/GenBank/DDBJ whole genome shotgun (WGS) entry which is preliminary data.</text>
</comment>
<organism evidence="1 2">
    <name type="scientific">Marchantia polymorpha subsp. ruderalis</name>
    <dbReference type="NCBI Taxonomy" id="1480154"/>
    <lineage>
        <taxon>Eukaryota</taxon>
        <taxon>Viridiplantae</taxon>
        <taxon>Streptophyta</taxon>
        <taxon>Embryophyta</taxon>
        <taxon>Marchantiophyta</taxon>
        <taxon>Marchantiopsida</taxon>
        <taxon>Marchantiidae</taxon>
        <taxon>Marchantiales</taxon>
        <taxon>Marchantiaceae</taxon>
        <taxon>Marchantia</taxon>
    </lineage>
</organism>
<name>A0A176VVI6_MARPO</name>